<name>A0AAE0PVX0_9TELE</name>
<protein>
    <submittedName>
        <fullName evidence="1">Uncharacterized protein</fullName>
    </submittedName>
</protein>
<keyword evidence="2" id="KW-1185">Reference proteome</keyword>
<organism evidence="1 2">
    <name type="scientific">Hemibagrus guttatus</name>
    <dbReference type="NCBI Taxonomy" id="175788"/>
    <lineage>
        <taxon>Eukaryota</taxon>
        <taxon>Metazoa</taxon>
        <taxon>Chordata</taxon>
        <taxon>Craniata</taxon>
        <taxon>Vertebrata</taxon>
        <taxon>Euteleostomi</taxon>
        <taxon>Actinopterygii</taxon>
        <taxon>Neopterygii</taxon>
        <taxon>Teleostei</taxon>
        <taxon>Ostariophysi</taxon>
        <taxon>Siluriformes</taxon>
        <taxon>Bagridae</taxon>
        <taxon>Hemibagrus</taxon>
    </lineage>
</organism>
<evidence type="ECO:0000313" key="2">
    <source>
        <dbReference type="Proteomes" id="UP001274896"/>
    </source>
</evidence>
<evidence type="ECO:0000313" key="1">
    <source>
        <dbReference type="EMBL" id="KAK3509151.1"/>
    </source>
</evidence>
<accession>A0AAE0PVX0</accession>
<proteinExistence type="predicted"/>
<gene>
    <name evidence="1" type="ORF">QTP70_020259</name>
</gene>
<feature type="non-terminal residue" evidence="1">
    <location>
        <position position="1"/>
    </location>
</feature>
<comment type="caution">
    <text evidence="1">The sequence shown here is derived from an EMBL/GenBank/DDBJ whole genome shotgun (WGS) entry which is preliminary data.</text>
</comment>
<dbReference type="Proteomes" id="UP001274896">
    <property type="component" value="Unassembled WGS sequence"/>
</dbReference>
<sequence length="109" mass="12561">MLIPIRWDLVEEIWQAQNNKPSPPTCPVDKLYVPTLLHPRYLVDWEGYGPEEPLWVDTISWTPRWWRCSINAAQIDPPRGPGDALVAERQAVFLEGTLSCGLLHYVYGF</sequence>
<dbReference type="AlphaFoldDB" id="A0AAE0PVX0"/>
<dbReference type="EMBL" id="JAUCMX010000027">
    <property type="protein sequence ID" value="KAK3509151.1"/>
    <property type="molecule type" value="Genomic_DNA"/>
</dbReference>
<reference evidence="1" key="1">
    <citation type="submission" date="2023-06" db="EMBL/GenBank/DDBJ databases">
        <title>Male Hemibagrus guttatus genome.</title>
        <authorList>
            <person name="Bian C."/>
        </authorList>
    </citation>
    <scope>NUCLEOTIDE SEQUENCE</scope>
    <source>
        <strain evidence="1">Male_cb2023</strain>
        <tissue evidence="1">Muscle</tissue>
    </source>
</reference>